<feature type="compositionally biased region" description="Basic and acidic residues" evidence="1">
    <location>
        <begin position="60"/>
        <end position="74"/>
    </location>
</feature>
<protein>
    <submittedName>
        <fullName evidence="4">Secreted protein</fullName>
    </submittedName>
</protein>
<reference evidence="4" key="1">
    <citation type="submission" date="2016-11" db="UniProtKB">
        <authorList>
            <consortium name="WormBaseParasite"/>
        </authorList>
    </citation>
    <scope>IDENTIFICATION</scope>
</reference>
<evidence type="ECO:0000256" key="2">
    <source>
        <dbReference type="SAM" id="SignalP"/>
    </source>
</evidence>
<keyword evidence="2" id="KW-0732">Signal</keyword>
<feature type="signal peptide" evidence="2">
    <location>
        <begin position="1"/>
        <end position="23"/>
    </location>
</feature>
<feature type="chain" id="PRO_5009313270" evidence="2">
    <location>
        <begin position="24"/>
        <end position="74"/>
    </location>
</feature>
<accession>A0A1I7ZCM0</accession>
<dbReference type="WBParaSite" id="L893_g25002.t1">
    <property type="protein sequence ID" value="L893_g25002.t1"/>
    <property type="gene ID" value="L893_g25002"/>
</dbReference>
<dbReference type="Proteomes" id="UP000095287">
    <property type="component" value="Unplaced"/>
</dbReference>
<evidence type="ECO:0000313" key="3">
    <source>
        <dbReference type="Proteomes" id="UP000095287"/>
    </source>
</evidence>
<sequence>MTNIHIQAIHGIACFSLCCVCCGVCCGPREYTGSEAYEVEKQMRGDCEDAQGKSKSNTRSSEKTEKDVGKARTE</sequence>
<evidence type="ECO:0000313" key="4">
    <source>
        <dbReference type="WBParaSite" id="L893_g25002.t1"/>
    </source>
</evidence>
<organism evidence="3 4">
    <name type="scientific">Steinernema glaseri</name>
    <dbReference type="NCBI Taxonomy" id="37863"/>
    <lineage>
        <taxon>Eukaryota</taxon>
        <taxon>Metazoa</taxon>
        <taxon>Ecdysozoa</taxon>
        <taxon>Nematoda</taxon>
        <taxon>Chromadorea</taxon>
        <taxon>Rhabditida</taxon>
        <taxon>Tylenchina</taxon>
        <taxon>Panagrolaimomorpha</taxon>
        <taxon>Strongyloidoidea</taxon>
        <taxon>Steinernematidae</taxon>
        <taxon>Steinernema</taxon>
    </lineage>
</organism>
<feature type="region of interest" description="Disordered" evidence="1">
    <location>
        <begin position="44"/>
        <end position="74"/>
    </location>
</feature>
<dbReference type="AlphaFoldDB" id="A0A1I7ZCM0"/>
<keyword evidence="3" id="KW-1185">Reference proteome</keyword>
<name>A0A1I7ZCM0_9BILA</name>
<proteinExistence type="predicted"/>
<evidence type="ECO:0000256" key="1">
    <source>
        <dbReference type="SAM" id="MobiDB-lite"/>
    </source>
</evidence>